<dbReference type="OrthoDB" id="177750at2"/>
<accession>F6DU70</accession>
<dbReference type="eggNOG" id="COG1376">
    <property type="taxonomic scope" value="Bacteria"/>
</dbReference>
<evidence type="ECO:0000313" key="1">
    <source>
        <dbReference type="EMBL" id="AEG60145.1"/>
    </source>
</evidence>
<dbReference type="RefSeq" id="WP_013841909.1">
    <property type="nucleotide sequence ID" value="NC_015589.1"/>
</dbReference>
<reference evidence="1 2" key="2">
    <citation type="journal article" date="2012" name="Stand. Genomic Sci.">
        <title>Complete genome sequence of the sulfate-reducing firmicute Desulfotomaculum ruminis type strain (DL(T)).</title>
        <authorList>
            <person name="Spring S."/>
            <person name="Visser M."/>
            <person name="Lu M."/>
            <person name="Copeland A."/>
            <person name="Lapidus A."/>
            <person name="Lucas S."/>
            <person name="Cheng J.F."/>
            <person name="Han C."/>
            <person name="Tapia R."/>
            <person name="Goodwin L.A."/>
            <person name="Pitluck S."/>
            <person name="Ivanova N."/>
            <person name="Land M."/>
            <person name="Hauser L."/>
            <person name="Larimer F."/>
            <person name="Rohde M."/>
            <person name="Goker M."/>
            <person name="Detter J.C."/>
            <person name="Kyrpides N.C."/>
            <person name="Woyke T."/>
            <person name="Schaap P.J."/>
            <person name="Plugge C.M."/>
            <person name="Muyzer G."/>
            <person name="Kuever J."/>
            <person name="Pereira I.A."/>
            <person name="Parshina S.N."/>
            <person name="Bernier-Latmani R."/>
            <person name="Stams A.J."/>
            <person name="Klenk H.P."/>
        </authorList>
    </citation>
    <scope>NUCLEOTIDE SEQUENCE [LARGE SCALE GENOMIC DNA]</scope>
    <source>
        <strain evidence="2">ATCC 23193 / DSM 2154 / NCIB 8452 / DL</strain>
    </source>
</reference>
<name>F6DU70_DESRL</name>
<dbReference type="HOGENOM" id="CLU_628105_0_0_9"/>
<organism evidence="1 2">
    <name type="scientific">Desulforamulus ruminis (strain ATCC 23193 / DSM 2154 / NCIMB 8452 / DL)</name>
    <name type="common">Desulfotomaculum ruminis</name>
    <dbReference type="NCBI Taxonomy" id="696281"/>
    <lineage>
        <taxon>Bacteria</taxon>
        <taxon>Bacillati</taxon>
        <taxon>Bacillota</taxon>
        <taxon>Clostridia</taxon>
        <taxon>Eubacteriales</taxon>
        <taxon>Peptococcaceae</taxon>
        <taxon>Desulforamulus</taxon>
    </lineage>
</organism>
<gene>
    <name evidence="1" type="ordered locus">Desru_1884</name>
</gene>
<dbReference type="KEGG" id="dru:Desru_1884"/>
<evidence type="ECO:0000313" key="2">
    <source>
        <dbReference type="Proteomes" id="UP000009234"/>
    </source>
</evidence>
<proteinExistence type="predicted"/>
<keyword evidence="2" id="KW-1185">Reference proteome</keyword>
<dbReference type="EMBL" id="CP002780">
    <property type="protein sequence ID" value="AEG60145.1"/>
    <property type="molecule type" value="Genomic_DNA"/>
</dbReference>
<sequence length="434" mass="49877">MIVHIRRTRLVQVGFLVTFMFVSWLVTGSFVRQDLLECPEGQVMVCFKFLTPMKPSAVNRLVIERFTDGQRVPFHHHWVTANTLHISFPEREYPRGLRYRYQFKMASSMIWPFYVWSSGEWQSRVKLRFIGIENQDAVPSRGPVVLQFNTPVQPSQLPKHIILPEPGKLEPFINKQTKESDFSRWLYYPDQKMKNRFRYTLEIKKGLSSLAGDALTQSQKVQFLTSPEFNIQQMQPKPGSTGIWLTRTVSFTVNQPLKRADIVIPGLRGQSRINGNQVSFMAERVMLPDTTYSITATLTSVSNEVITYRGSFHTTNLGNNRWVELKLGPSPALWVYQGNKITRSLKVNLHPRNNIPIGTLYEQDRGVSTAKAGAPLPWFRLNADILLHVLPEGFADIHALLGLPASYSCLYLREKDLDWLIRYLPPGFMLIAHE</sequence>
<dbReference type="AlphaFoldDB" id="F6DU70"/>
<evidence type="ECO:0008006" key="3">
    <source>
        <dbReference type="Google" id="ProtNLM"/>
    </source>
</evidence>
<dbReference type="Proteomes" id="UP000009234">
    <property type="component" value="Chromosome"/>
</dbReference>
<reference evidence="2" key="1">
    <citation type="submission" date="2011-05" db="EMBL/GenBank/DDBJ databases">
        <title>Complete sequence of Desulfotomaculum ruminis DSM 2154.</title>
        <authorList>
            <person name="Lucas S."/>
            <person name="Copeland A."/>
            <person name="Lapidus A."/>
            <person name="Cheng J.-F."/>
            <person name="Goodwin L."/>
            <person name="Pitluck S."/>
            <person name="Lu M."/>
            <person name="Detter J.C."/>
            <person name="Han C."/>
            <person name="Tapia R."/>
            <person name="Land M."/>
            <person name="Hauser L."/>
            <person name="Kyrpides N."/>
            <person name="Ivanova N."/>
            <person name="Mikhailova N."/>
            <person name="Pagani I."/>
            <person name="Stams A.J.M."/>
            <person name="Plugge C.M."/>
            <person name="Muyzer G."/>
            <person name="Kuever J."/>
            <person name="Parshina S.N."/>
            <person name="Ivanova A.E."/>
            <person name="Nazina T.N."/>
            <person name="Brambilla E."/>
            <person name="Spring S."/>
            <person name="Klenk H.-P."/>
            <person name="Woyke T."/>
        </authorList>
    </citation>
    <scope>NUCLEOTIDE SEQUENCE [LARGE SCALE GENOMIC DNA]</scope>
    <source>
        <strain evidence="2">ATCC 23193 / DSM 2154 / NCIB 8452 / DL</strain>
    </source>
</reference>
<protein>
    <recommendedName>
        <fullName evidence="3">YkuD domain-containing protein</fullName>
    </recommendedName>
</protein>